<keyword evidence="4" id="KW-1185">Reference proteome</keyword>
<accession>A0AAD4EXN7</accession>
<evidence type="ECO:0000313" key="4">
    <source>
        <dbReference type="Proteomes" id="UP001197093"/>
    </source>
</evidence>
<comment type="caution">
    <text evidence="3">The sequence shown here is derived from an EMBL/GenBank/DDBJ whole genome shotgun (WGS) entry which is preliminary data.</text>
</comment>
<evidence type="ECO:0000313" key="3">
    <source>
        <dbReference type="EMBL" id="KAG7289270.1"/>
    </source>
</evidence>
<keyword evidence="2" id="KW-0812">Transmembrane</keyword>
<organism evidence="3 4">
    <name type="scientific">Staphylotrichum longicolle</name>
    <dbReference type="NCBI Taxonomy" id="669026"/>
    <lineage>
        <taxon>Eukaryota</taxon>
        <taxon>Fungi</taxon>
        <taxon>Dikarya</taxon>
        <taxon>Ascomycota</taxon>
        <taxon>Pezizomycotina</taxon>
        <taxon>Sordariomycetes</taxon>
        <taxon>Sordariomycetidae</taxon>
        <taxon>Sordariales</taxon>
        <taxon>Chaetomiaceae</taxon>
        <taxon>Staphylotrichum</taxon>
    </lineage>
</organism>
<reference evidence="3" key="1">
    <citation type="submission" date="2023-02" db="EMBL/GenBank/DDBJ databases">
        <authorList>
            <person name="Palmer J.M."/>
        </authorList>
    </citation>
    <scope>NUCLEOTIDE SEQUENCE</scope>
    <source>
        <strain evidence="3">FW57</strain>
    </source>
</reference>
<evidence type="ECO:0000256" key="1">
    <source>
        <dbReference type="SAM" id="MobiDB-lite"/>
    </source>
</evidence>
<proteinExistence type="predicted"/>
<dbReference type="EMBL" id="JAHCVI010000002">
    <property type="protein sequence ID" value="KAG7289270.1"/>
    <property type="molecule type" value="Genomic_DNA"/>
</dbReference>
<feature type="region of interest" description="Disordered" evidence="1">
    <location>
        <begin position="49"/>
        <end position="68"/>
    </location>
</feature>
<gene>
    <name evidence="3" type="ORF">NEMBOFW57_005635</name>
</gene>
<keyword evidence="2" id="KW-0472">Membrane</keyword>
<evidence type="ECO:0000256" key="2">
    <source>
        <dbReference type="SAM" id="Phobius"/>
    </source>
</evidence>
<keyword evidence="2" id="KW-1133">Transmembrane helix</keyword>
<protein>
    <submittedName>
        <fullName evidence="3">Uncharacterized protein</fullName>
    </submittedName>
</protein>
<dbReference type="Proteomes" id="UP001197093">
    <property type="component" value="Unassembled WGS sequence"/>
</dbReference>
<sequence>MMFRHFLTSPPSKLALSLAVLPLVLPVAYLVYLDRVIARHLTTSTGVRNKKKRMSAIPPGLHEPTTLPPKVASDDSEWVLAYERIVSEPVDPSRLHHHDTPQPDFSAVLTRYVRATMTAFSWTPQAFLLRASAGDGAVKRTFETPFIQGLGFREGDRVNGFWRVVHRGDGGLGPQRGERVEMALDAPAGYRGPVVHGVVVAGVEILLDDELSRYYVPLLCFLCRVANKAHAFETSIGTPESIYWFSTPDLFTLQLFEAGLFFMLLTMLIVLPLSDIIGSRSLWA</sequence>
<feature type="transmembrane region" description="Helical" evidence="2">
    <location>
        <begin position="251"/>
        <end position="273"/>
    </location>
</feature>
<name>A0AAD4EXN7_9PEZI</name>
<dbReference type="AlphaFoldDB" id="A0AAD4EXN7"/>